<proteinExistence type="predicted"/>
<reference evidence="2" key="1">
    <citation type="submission" date="2020-05" db="EMBL/GenBank/DDBJ databases">
        <authorList>
            <person name="Chiriac C."/>
            <person name="Salcher M."/>
            <person name="Ghai R."/>
            <person name="Kavagutti S V."/>
        </authorList>
    </citation>
    <scope>NUCLEOTIDE SEQUENCE</scope>
</reference>
<dbReference type="Gene3D" id="3.40.710.10">
    <property type="entry name" value="DD-peptidase/beta-lactamase superfamily"/>
    <property type="match status" value="1"/>
</dbReference>
<dbReference type="EMBL" id="CAFBOZ010000021">
    <property type="protein sequence ID" value="CAB4994094.1"/>
    <property type="molecule type" value="Genomic_DNA"/>
</dbReference>
<name>A0A6J7LCE5_9ZZZZ</name>
<sequence>MTFTPGSHAFFELGLFTGVEQHENFSRIDELVSSRAMAPSSSPRPWPGGNDVALVETFEFDGAQSNTEQFLAETDTAALLVLHEGTMRHESYSLTGGPDVRWISMSVAKSFTSALVGIALQEGLIGSIEEPISSYVSVEPGSAYDGVTIRSVLQMSSGARWHEDYSDPESDIVRLGEASAGAGGGLDAFVATMSCDVPPDTLCRYNSADTQALTALLRSATGQSLAAFMQSRLVEPLGFTNPGAWLVDPQGVELGFGGLALTARDYARIGELYRNGGRVDSQQVVAAEWVAASITASAPHLQSGRVLVGGHTTFEGYGYQWWLPPGDRGEFEAVGVYNQFVYVDPTSGVTIVKLSANRTYGMTEDEPENREEETTAFLRAVARQFG</sequence>
<evidence type="ECO:0000259" key="1">
    <source>
        <dbReference type="Pfam" id="PF00144"/>
    </source>
</evidence>
<dbReference type="SUPFAM" id="SSF56601">
    <property type="entry name" value="beta-lactamase/transpeptidase-like"/>
    <property type="match status" value="1"/>
</dbReference>
<dbReference type="PANTHER" id="PTHR43283">
    <property type="entry name" value="BETA-LACTAMASE-RELATED"/>
    <property type="match status" value="1"/>
</dbReference>
<accession>A0A6J7LCE5</accession>
<dbReference type="EMBL" id="CAFBNF010000370">
    <property type="protein sequence ID" value="CAB4964473.1"/>
    <property type="molecule type" value="Genomic_DNA"/>
</dbReference>
<dbReference type="Pfam" id="PF00144">
    <property type="entry name" value="Beta-lactamase"/>
    <property type="match status" value="1"/>
</dbReference>
<evidence type="ECO:0000313" key="3">
    <source>
        <dbReference type="EMBL" id="CAB4994094.1"/>
    </source>
</evidence>
<dbReference type="AlphaFoldDB" id="A0A6J7LCE5"/>
<feature type="domain" description="Beta-lactamase-related" evidence="1">
    <location>
        <begin position="67"/>
        <end position="370"/>
    </location>
</feature>
<dbReference type="PANTHER" id="PTHR43283:SF14">
    <property type="entry name" value="BLL8153 PROTEIN"/>
    <property type="match status" value="1"/>
</dbReference>
<gene>
    <name evidence="2" type="ORF">UFOPK3773_02260</name>
    <name evidence="3" type="ORF">UFOPK3992_00239</name>
</gene>
<protein>
    <submittedName>
        <fullName evidence="2">Unannotated protein</fullName>
    </submittedName>
</protein>
<organism evidence="2">
    <name type="scientific">freshwater metagenome</name>
    <dbReference type="NCBI Taxonomy" id="449393"/>
    <lineage>
        <taxon>unclassified sequences</taxon>
        <taxon>metagenomes</taxon>
        <taxon>ecological metagenomes</taxon>
    </lineage>
</organism>
<dbReference type="InterPro" id="IPR050789">
    <property type="entry name" value="Diverse_Enzym_Activities"/>
</dbReference>
<evidence type="ECO:0000313" key="2">
    <source>
        <dbReference type="EMBL" id="CAB4964473.1"/>
    </source>
</evidence>
<dbReference type="InterPro" id="IPR012338">
    <property type="entry name" value="Beta-lactam/transpept-like"/>
</dbReference>
<dbReference type="InterPro" id="IPR001466">
    <property type="entry name" value="Beta-lactam-related"/>
</dbReference>